<sequence>MSYYEKVRQAKAVTVGTKQTRKAIERGEALEVFVATDAEPHVTEKIIALCKLKGIPVRYVDSMRALGEACGIDVGAAAVAITKER</sequence>
<comment type="caution">
    <text evidence="2">The sequence shown here is derived from an EMBL/GenBank/DDBJ whole genome shotgun (WGS) entry which is preliminary data.</text>
</comment>
<reference evidence="2" key="1">
    <citation type="journal article" date="2014" name="Int. J. Syst. Evol. Microbiol.">
        <title>Complete genome sequence of Corynebacterium casei LMG S-19264T (=DSM 44701T), isolated from a smear-ripened cheese.</title>
        <authorList>
            <consortium name="US DOE Joint Genome Institute (JGI-PGF)"/>
            <person name="Walter F."/>
            <person name="Albersmeier A."/>
            <person name="Kalinowski J."/>
            <person name="Ruckert C."/>
        </authorList>
    </citation>
    <scope>NUCLEOTIDE SEQUENCE</scope>
    <source>
        <strain evidence="2">JCM 14719</strain>
    </source>
</reference>
<name>A0A8J3BF45_9BACI</name>
<dbReference type="Proteomes" id="UP000637720">
    <property type="component" value="Unassembled WGS sequence"/>
</dbReference>
<feature type="domain" description="Ribosomal protein eL8/eL30/eS12/Gadd45" evidence="1">
    <location>
        <begin position="5"/>
        <end position="84"/>
    </location>
</feature>
<keyword evidence="3" id="KW-1185">Reference proteome</keyword>
<dbReference type="InterPro" id="IPR004038">
    <property type="entry name" value="Ribosomal_eL8/eL30/eS12/Gad45"/>
</dbReference>
<evidence type="ECO:0000313" key="2">
    <source>
        <dbReference type="EMBL" id="GGK06110.1"/>
    </source>
</evidence>
<dbReference type="EMBL" id="BMOF01000051">
    <property type="protein sequence ID" value="GGK06110.1"/>
    <property type="molecule type" value="Genomic_DNA"/>
</dbReference>
<dbReference type="Gene3D" id="3.30.1330.30">
    <property type="match status" value="1"/>
</dbReference>
<proteinExistence type="predicted"/>
<dbReference type="InterPro" id="IPR029064">
    <property type="entry name" value="Ribosomal_eL30-like_sf"/>
</dbReference>
<evidence type="ECO:0000259" key="1">
    <source>
        <dbReference type="Pfam" id="PF01248"/>
    </source>
</evidence>
<evidence type="ECO:0000313" key="3">
    <source>
        <dbReference type="Proteomes" id="UP000637720"/>
    </source>
</evidence>
<dbReference type="PRINTS" id="PR00884">
    <property type="entry name" value="RIBOSOMALHS6"/>
</dbReference>
<reference evidence="2" key="2">
    <citation type="submission" date="2020-09" db="EMBL/GenBank/DDBJ databases">
        <authorList>
            <person name="Sun Q."/>
            <person name="Ohkuma M."/>
        </authorList>
    </citation>
    <scope>NUCLEOTIDE SEQUENCE</scope>
    <source>
        <strain evidence="2">JCM 14719</strain>
    </source>
</reference>
<dbReference type="Pfam" id="PF01248">
    <property type="entry name" value="Ribosomal_L7Ae"/>
    <property type="match status" value="1"/>
</dbReference>
<dbReference type="AlphaFoldDB" id="A0A8J3BF45"/>
<organism evidence="2 3">
    <name type="scientific">Calditerricola satsumensis</name>
    <dbReference type="NCBI Taxonomy" id="373054"/>
    <lineage>
        <taxon>Bacteria</taxon>
        <taxon>Bacillati</taxon>
        <taxon>Bacillota</taxon>
        <taxon>Bacilli</taxon>
        <taxon>Bacillales</taxon>
        <taxon>Bacillaceae</taxon>
        <taxon>Calditerricola</taxon>
    </lineage>
</organism>
<dbReference type="NCBIfam" id="NF010125">
    <property type="entry name" value="PRK13602.1"/>
    <property type="match status" value="1"/>
</dbReference>
<accession>A0A8J3BF45</accession>
<dbReference type="SUPFAM" id="SSF55315">
    <property type="entry name" value="L30e-like"/>
    <property type="match status" value="1"/>
</dbReference>
<dbReference type="RefSeq" id="WP_054669569.1">
    <property type="nucleotide sequence ID" value="NZ_BMOF01000051.1"/>
</dbReference>
<protein>
    <submittedName>
        <fullName evidence="2">Ribosome-associated protein L7Ae-like</fullName>
    </submittedName>
</protein>
<gene>
    <name evidence="2" type="primary">rplGB</name>
    <name evidence="2" type="ORF">GCM10007043_20180</name>
</gene>